<sequence>MSMPVSAFSAAELAYLSSGPALGRLATVDGAGHPRVVPLGWRYNAEQDTLDLGGHDVAATRRFRDVQANPDVAFVVDDVLPPWRPRALIVHGQAEAVPGPEALIRVRPTRVISWGLDAAPPEG</sequence>
<dbReference type="InterPro" id="IPR011576">
    <property type="entry name" value="Pyridox_Oxase_N"/>
</dbReference>
<comment type="caution">
    <text evidence="2">The sequence shown here is derived from an EMBL/GenBank/DDBJ whole genome shotgun (WGS) entry which is preliminary data.</text>
</comment>
<protein>
    <submittedName>
        <fullName evidence="2">PPOX class F420-dependent oxidoreductase</fullName>
        <ecNumber evidence="2">1.-.-.-</ecNumber>
    </submittedName>
</protein>
<dbReference type="GO" id="GO:0016491">
    <property type="term" value="F:oxidoreductase activity"/>
    <property type="evidence" value="ECO:0007669"/>
    <property type="project" value="UniProtKB-KW"/>
</dbReference>
<reference evidence="2 3" key="1">
    <citation type="submission" date="2019-03" db="EMBL/GenBank/DDBJ databases">
        <title>Draft genome sequences of novel Actinobacteria.</title>
        <authorList>
            <person name="Sahin N."/>
            <person name="Ay H."/>
            <person name="Saygin H."/>
        </authorList>
    </citation>
    <scope>NUCLEOTIDE SEQUENCE [LARGE SCALE GENOMIC DNA]</scope>
    <source>
        <strain evidence="2 3">5K138</strain>
    </source>
</reference>
<keyword evidence="2" id="KW-0560">Oxidoreductase</keyword>
<dbReference type="Pfam" id="PF01243">
    <property type="entry name" value="PNPOx_N"/>
    <property type="match status" value="1"/>
</dbReference>
<dbReference type="Proteomes" id="UP000294739">
    <property type="component" value="Unassembled WGS sequence"/>
</dbReference>
<dbReference type="OrthoDB" id="3693562at2"/>
<dbReference type="EMBL" id="SMKZ01000063">
    <property type="protein sequence ID" value="TDD98960.1"/>
    <property type="molecule type" value="Genomic_DNA"/>
</dbReference>
<feature type="domain" description="Pyridoxamine 5'-phosphate oxidase N-terminal" evidence="1">
    <location>
        <begin position="15"/>
        <end position="106"/>
    </location>
</feature>
<name>A0A4R5CK19_9ACTN</name>
<dbReference type="SUPFAM" id="SSF50475">
    <property type="entry name" value="FMN-binding split barrel"/>
    <property type="match status" value="1"/>
</dbReference>
<organism evidence="2 3">
    <name type="scientific">Jiangella asiatica</name>
    <dbReference type="NCBI Taxonomy" id="2530372"/>
    <lineage>
        <taxon>Bacteria</taxon>
        <taxon>Bacillati</taxon>
        <taxon>Actinomycetota</taxon>
        <taxon>Actinomycetes</taxon>
        <taxon>Jiangellales</taxon>
        <taxon>Jiangellaceae</taxon>
        <taxon>Jiangella</taxon>
    </lineage>
</organism>
<gene>
    <name evidence="2" type="ORF">E1269_28045</name>
</gene>
<evidence type="ECO:0000259" key="1">
    <source>
        <dbReference type="Pfam" id="PF01243"/>
    </source>
</evidence>
<evidence type="ECO:0000313" key="2">
    <source>
        <dbReference type="EMBL" id="TDD98960.1"/>
    </source>
</evidence>
<proteinExistence type="predicted"/>
<dbReference type="InterPro" id="IPR012349">
    <property type="entry name" value="Split_barrel_FMN-bd"/>
</dbReference>
<dbReference type="EC" id="1.-.-.-" evidence="2"/>
<dbReference type="InParanoid" id="A0A4R5CK19"/>
<dbReference type="Gene3D" id="2.30.110.10">
    <property type="entry name" value="Electron Transport, Fmn-binding Protein, Chain A"/>
    <property type="match status" value="1"/>
</dbReference>
<dbReference type="AlphaFoldDB" id="A0A4R5CK19"/>
<evidence type="ECO:0000313" key="3">
    <source>
        <dbReference type="Proteomes" id="UP000294739"/>
    </source>
</evidence>
<keyword evidence="3" id="KW-1185">Reference proteome</keyword>
<dbReference type="InterPro" id="IPR024031">
    <property type="entry name" value="MSMEG_5819/OxyR"/>
</dbReference>
<accession>A0A4R5CK19</accession>
<dbReference type="NCBIfam" id="TIGR04023">
    <property type="entry name" value="PPOX_MSMEG_5819"/>
    <property type="match status" value="1"/>
</dbReference>